<feature type="region of interest" description="Disordered" evidence="12">
    <location>
        <begin position="59"/>
        <end position="90"/>
    </location>
</feature>
<dbReference type="GO" id="GO:0005886">
    <property type="term" value="C:plasma membrane"/>
    <property type="evidence" value="ECO:0007669"/>
    <property type="project" value="TreeGrafter"/>
</dbReference>
<dbReference type="GO" id="GO:0005249">
    <property type="term" value="F:voltage-gated potassium channel activity"/>
    <property type="evidence" value="ECO:0007669"/>
    <property type="project" value="InterPro"/>
</dbReference>
<keyword evidence="9" id="KW-0406">Ion transport</keyword>
<keyword evidence="2" id="KW-0813">Transport</keyword>
<evidence type="ECO:0000313" key="16">
    <source>
        <dbReference type="Proteomes" id="UP001190700"/>
    </source>
</evidence>
<evidence type="ECO:0000256" key="4">
    <source>
        <dbReference type="ARBA" id="ARBA00022692"/>
    </source>
</evidence>
<comment type="subcellular location">
    <subcellularLocation>
        <location evidence="1">Membrane</location>
        <topology evidence="1">Multi-pass membrane protein</topology>
    </subcellularLocation>
</comment>
<dbReference type="InterPro" id="IPR050818">
    <property type="entry name" value="KCNH_animal-type"/>
</dbReference>
<evidence type="ECO:0000313" key="15">
    <source>
        <dbReference type="EMBL" id="KAK3260001.1"/>
    </source>
</evidence>
<dbReference type="InterPro" id="IPR000595">
    <property type="entry name" value="cNMP-bd_dom"/>
</dbReference>
<dbReference type="GO" id="GO:0034702">
    <property type="term" value="C:monoatomic ion channel complex"/>
    <property type="evidence" value="ECO:0007669"/>
    <property type="project" value="UniProtKB-KW"/>
</dbReference>
<dbReference type="PANTHER" id="PTHR10217:SF435">
    <property type="entry name" value="POTASSIUM VOLTAGE-GATED CHANNEL PROTEIN EAG"/>
    <property type="match status" value="1"/>
</dbReference>
<organism evidence="15 16">
    <name type="scientific">Cymbomonas tetramitiformis</name>
    <dbReference type="NCBI Taxonomy" id="36881"/>
    <lineage>
        <taxon>Eukaryota</taxon>
        <taxon>Viridiplantae</taxon>
        <taxon>Chlorophyta</taxon>
        <taxon>Pyramimonadophyceae</taxon>
        <taxon>Pyramimonadales</taxon>
        <taxon>Pyramimonadaceae</taxon>
        <taxon>Cymbomonas</taxon>
    </lineage>
</organism>
<feature type="transmembrane region" description="Helical" evidence="13">
    <location>
        <begin position="492"/>
        <end position="520"/>
    </location>
</feature>
<evidence type="ECO:0000256" key="10">
    <source>
        <dbReference type="ARBA" id="ARBA00023136"/>
    </source>
</evidence>
<evidence type="ECO:0000256" key="12">
    <source>
        <dbReference type="SAM" id="MobiDB-lite"/>
    </source>
</evidence>
<feature type="transmembrane region" description="Helical" evidence="13">
    <location>
        <begin position="416"/>
        <end position="437"/>
    </location>
</feature>
<keyword evidence="11" id="KW-0407">Ion channel</keyword>
<evidence type="ECO:0000259" key="14">
    <source>
        <dbReference type="PROSITE" id="PS50042"/>
    </source>
</evidence>
<keyword evidence="8 13" id="KW-1133">Transmembrane helix</keyword>
<dbReference type="PANTHER" id="PTHR10217">
    <property type="entry name" value="VOLTAGE AND LIGAND GATED POTASSIUM CHANNEL"/>
    <property type="match status" value="1"/>
</dbReference>
<evidence type="ECO:0000256" key="1">
    <source>
        <dbReference type="ARBA" id="ARBA00004141"/>
    </source>
</evidence>
<dbReference type="AlphaFoldDB" id="A0AAE0FJ58"/>
<dbReference type="Gene3D" id="2.60.120.10">
    <property type="entry name" value="Jelly Rolls"/>
    <property type="match status" value="1"/>
</dbReference>
<keyword evidence="16" id="KW-1185">Reference proteome</keyword>
<dbReference type="GO" id="GO:0042391">
    <property type="term" value="P:regulation of membrane potential"/>
    <property type="evidence" value="ECO:0007669"/>
    <property type="project" value="TreeGrafter"/>
</dbReference>
<feature type="region of interest" description="Disordered" evidence="12">
    <location>
        <begin position="111"/>
        <end position="178"/>
    </location>
</feature>
<evidence type="ECO:0000256" key="2">
    <source>
        <dbReference type="ARBA" id="ARBA00022448"/>
    </source>
</evidence>
<name>A0AAE0FJ58_9CHLO</name>
<evidence type="ECO:0000256" key="11">
    <source>
        <dbReference type="ARBA" id="ARBA00023303"/>
    </source>
</evidence>
<accession>A0AAE0FJ58</accession>
<dbReference type="Pfam" id="PF00520">
    <property type="entry name" value="Ion_trans"/>
    <property type="match status" value="1"/>
</dbReference>
<dbReference type="InterPro" id="IPR018490">
    <property type="entry name" value="cNMP-bd_dom_sf"/>
</dbReference>
<dbReference type="SUPFAM" id="SSF81324">
    <property type="entry name" value="Voltage-gated potassium channels"/>
    <property type="match status" value="1"/>
</dbReference>
<feature type="compositionally biased region" description="Polar residues" evidence="12">
    <location>
        <begin position="65"/>
        <end position="75"/>
    </location>
</feature>
<evidence type="ECO:0000256" key="6">
    <source>
        <dbReference type="ARBA" id="ARBA00022882"/>
    </source>
</evidence>
<keyword evidence="7" id="KW-0630">Potassium</keyword>
<dbReference type="Gene3D" id="1.10.287.70">
    <property type="match status" value="1"/>
</dbReference>
<dbReference type="PRINTS" id="PR01463">
    <property type="entry name" value="EAGCHANLFMLY"/>
</dbReference>
<evidence type="ECO:0000256" key="5">
    <source>
        <dbReference type="ARBA" id="ARBA00022826"/>
    </source>
</evidence>
<dbReference type="Proteomes" id="UP001190700">
    <property type="component" value="Unassembled WGS sequence"/>
</dbReference>
<feature type="transmembrane region" description="Helical" evidence="13">
    <location>
        <begin position="276"/>
        <end position="295"/>
    </location>
</feature>
<gene>
    <name evidence="15" type="ORF">CYMTET_31028</name>
</gene>
<evidence type="ECO:0000256" key="13">
    <source>
        <dbReference type="SAM" id="Phobius"/>
    </source>
</evidence>
<keyword evidence="6" id="KW-0851">Voltage-gated channel</keyword>
<dbReference type="Gene3D" id="1.10.287.630">
    <property type="entry name" value="Helix hairpin bin"/>
    <property type="match status" value="1"/>
</dbReference>
<evidence type="ECO:0000256" key="8">
    <source>
        <dbReference type="ARBA" id="ARBA00022989"/>
    </source>
</evidence>
<feature type="compositionally biased region" description="Basic and acidic residues" evidence="12">
    <location>
        <begin position="133"/>
        <end position="148"/>
    </location>
</feature>
<sequence length="875" mass="99361">MPKFDAFSTSQKHIFNRVPTIGNHALEFVHRPRAGLAMSKVFDSESAMDVHRDVLHVASEGHRPPSSQLRSTSNPWRLPESGNGESLPKEFPVQTFKPTEVMQLLDVEDELSPRNIGTDPEARGSTGPADKATGSDESPRRQAVKEEFGNSELVDLPNIQQQGSEEYPAESTGAGERDTISETVTGLLTAEEPSVLENGREGGGREEWKKAIRYSLVKKEVSRSVSLSVDAARRSAAAAKKSARGMQKVQYTVTGKEVRTFLLDPTSKFFRRWDTWTCLLLIYTSVVTPYEVAFLPDSSKTYDGLFFFNRLVDFSFLLDIFFNFFLPIQTPDGKLISKHESVVYQYLTTWFILDVVSVFPFDFVGMAFNSQSTSNLRAMRVVRLLKLAKLLRVLRAGRMFQRWESYVEVDYASLELAKFIIITIVVAHWLACTWYMVKELEEREVNWLSNYDFIEGDAGAMSKYLCSFYWSVATLSTLGYGDVVPTTDLERLFVIVATVMGASVYAYIIGTACSIVAGMGEKQSEFYKRMDQLNAMMREKELPRALRMKLRDYFRFAHSASTIISDDTMLAEMSPALRADVARLMHDTAIMKIPKFAEQPQSFHAQIALLLKISAFAATETVMAKNDWNNTLIVVQKGMVACKAKIHSREMEATIGTDIIDPPHRRTYTAYTISNCILTILNREGLMEVLERFPDVHRALRRNAVRMIVRDRILSYCKAIRSVNEKSTMSVNMETMFETDMRPLMYQHHLKVMEAGRPEEYKRLMDVCSGLQRKFRVKRDRQRRYDIETKMRAMGANVSGSDKQLVQVLIDLELYHYYGVMLTEKIDSETVMMTSVEGMRLVTGIPLGDCARLKKAVLHKYGFVASKQLGIIPCD</sequence>
<evidence type="ECO:0000256" key="7">
    <source>
        <dbReference type="ARBA" id="ARBA00022958"/>
    </source>
</evidence>
<dbReference type="PROSITE" id="PS50042">
    <property type="entry name" value="CNMP_BINDING_3"/>
    <property type="match status" value="1"/>
</dbReference>
<keyword evidence="10 13" id="KW-0472">Membrane</keyword>
<evidence type="ECO:0000256" key="3">
    <source>
        <dbReference type="ARBA" id="ARBA00022538"/>
    </source>
</evidence>
<feature type="transmembrane region" description="Helical" evidence="13">
    <location>
        <begin position="347"/>
        <end position="368"/>
    </location>
</feature>
<dbReference type="InterPro" id="IPR005821">
    <property type="entry name" value="Ion_trans_dom"/>
</dbReference>
<comment type="caution">
    <text evidence="15">The sequence shown here is derived from an EMBL/GenBank/DDBJ whole genome shotgun (WGS) entry which is preliminary data.</text>
</comment>
<dbReference type="EMBL" id="LGRX02018310">
    <property type="protein sequence ID" value="KAK3260001.1"/>
    <property type="molecule type" value="Genomic_DNA"/>
</dbReference>
<dbReference type="SUPFAM" id="SSF51206">
    <property type="entry name" value="cAMP-binding domain-like"/>
    <property type="match status" value="1"/>
</dbReference>
<feature type="domain" description="Cyclic nucleotide-binding" evidence="14">
    <location>
        <begin position="595"/>
        <end position="707"/>
    </location>
</feature>
<feature type="transmembrane region" description="Helical" evidence="13">
    <location>
        <begin position="458"/>
        <end position="480"/>
    </location>
</feature>
<protein>
    <recommendedName>
        <fullName evidence="14">Cyclic nucleotide-binding domain-containing protein</fullName>
    </recommendedName>
</protein>
<keyword evidence="4 13" id="KW-0812">Transmembrane</keyword>
<dbReference type="InterPro" id="IPR014710">
    <property type="entry name" value="RmlC-like_jellyroll"/>
</dbReference>
<dbReference type="InterPro" id="IPR003938">
    <property type="entry name" value="K_chnl_volt-dep_EAG/ELK/ERG"/>
</dbReference>
<evidence type="ECO:0000256" key="9">
    <source>
        <dbReference type="ARBA" id="ARBA00023065"/>
    </source>
</evidence>
<keyword evidence="5" id="KW-0631">Potassium channel</keyword>
<reference evidence="15 16" key="1">
    <citation type="journal article" date="2015" name="Genome Biol. Evol.">
        <title>Comparative Genomics of a Bacterivorous Green Alga Reveals Evolutionary Causalities and Consequences of Phago-Mixotrophic Mode of Nutrition.</title>
        <authorList>
            <person name="Burns J.A."/>
            <person name="Paasch A."/>
            <person name="Narechania A."/>
            <person name="Kim E."/>
        </authorList>
    </citation>
    <scope>NUCLEOTIDE SEQUENCE [LARGE SCALE GENOMIC DNA]</scope>
    <source>
        <strain evidence="15 16">PLY_AMNH</strain>
    </source>
</reference>
<keyword evidence="3" id="KW-0633">Potassium transport</keyword>
<proteinExistence type="predicted"/>
<feature type="transmembrane region" description="Helical" evidence="13">
    <location>
        <begin position="307"/>
        <end position="326"/>
    </location>
</feature>
<dbReference type="FunFam" id="1.10.287.70:FF:000123">
    <property type="entry name" value="Potassium channel KAT3"/>
    <property type="match status" value="1"/>
</dbReference>